<protein>
    <submittedName>
        <fullName evidence="3">DUF3999 family protein</fullName>
    </submittedName>
    <submittedName>
        <fullName evidence="4">Uncharacterized protein DUF3999</fullName>
    </submittedName>
</protein>
<evidence type="ECO:0000313" key="4">
    <source>
        <dbReference type="EMBL" id="PWK24668.1"/>
    </source>
</evidence>
<accession>A0A316E4W7</accession>
<evidence type="ECO:0000313" key="5">
    <source>
        <dbReference type="Proteomes" id="UP000245667"/>
    </source>
</evidence>
<evidence type="ECO:0000313" key="6">
    <source>
        <dbReference type="Proteomes" id="UP000651837"/>
    </source>
</evidence>
<dbReference type="AlphaFoldDB" id="A0A316E4W7"/>
<organism evidence="4 5">
    <name type="scientific">Maribacter polysiphoniae</name>
    <dbReference type="NCBI Taxonomy" id="429344"/>
    <lineage>
        <taxon>Bacteria</taxon>
        <taxon>Pseudomonadati</taxon>
        <taxon>Bacteroidota</taxon>
        <taxon>Flavobacteriia</taxon>
        <taxon>Flavobacteriales</taxon>
        <taxon>Flavobacteriaceae</taxon>
        <taxon>Maribacter</taxon>
    </lineage>
</organism>
<keyword evidence="1" id="KW-1133">Transmembrane helix</keyword>
<dbReference type="Pfam" id="PF13163">
    <property type="entry name" value="DUF3999"/>
    <property type="match status" value="1"/>
</dbReference>
<reference evidence="4 5" key="1">
    <citation type="submission" date="2018-05" db="EMBL/GenBank/DDBJ databases">
        <title>Genomic Encyclopedia of Archaeal and Bacterial Type Strains, Phase II (KMG-II): from individual species to whole genera.</title>
        <authorList>
            <person name="Goeker M."/>
        </authorList>
    </citation>
    <scope>NUCLEOTIDE SEQUENCE [LARGE SCALE GENOMIC DNA]</scope>
    <source>
        <strain evidence="4 5">DSM 23514</strain>
    </source>
</reference>
<dbReference type="SUPFAM" id="SSF49785">
    <property type="entry name" value="Galactose-binding domain-like"/>
    <property type="match status" value="1"/>
</dbReference>
<dbReference type="EMBL" id="QGGQ01000002">
    <property type="protein sequence ID" value="PWK24668.1"/>
    <property type="molecule type" value="Genomic_DNA"/>
</dbReference>
<dbReference type="RefSeq" id="WP_109649220.1">
    <property type="nucleotide sequence ID" value="NZ_JACWLN010000001.1"/>
</dbReference>
<dbReference type="EMBL" id="JACWLN010000001">
    <property type="protein sequence ID" value="MBD1259112.1"/>
    <property type="molecule type" value="Genomic_DNA"/>
</dbReference>
<proteinExistence type="predicted"/>
<comment type="caution">
    <text evidence="4">The sequence shown here is derived from an EMBL/GenBank/DDBJ whole genome shotgun (WGS) entry which is preliminary data.</text>
</comment>
<keyword evidence="6" id="KW-1185">Reference proteome</keyword>
<keyword evidence="1" id="KW-0472">Membrane</keyword>
<dbReference type="Proteomes" id="UP000651837">
    <property type="component" value="Unassembled WGS sequence"/>
</dbReference>
<sequence length="409" mass="47596">MMKRTKTSLLVSLLFSAVALAQIGDYNTKREIMGITDQWHSFELPPSVFTKVSDNLADIRIYGITPKDTIEAPYLLRIEREKHIQKEIDFELINTTNKQQDHYYTFEVPTKETLNGILLNFKNENFDWKVILEGSQEQSNWFTILKDARILAIKNEQTDYRFTQLNFPNAKYRYYRIAFHSGLTPRFKGANIYLDDRIEAKYNTIHIDNLESSQDKDKKQTILQIVLDQRAPISFLSLDIANDFDYYRSFQLQYAHDSVATEKGWKYNYRTLTRGTLNSVEKNEFTFNSVLAKRLRVIIEDHDNQPLNIKNATAKGYVHQIIARFTGKAEYFLVYGNENAHLPNYDIVHTSKNIPSSLTQVSLGEAIPIPKKQEDKIAPLFENKFWLWTVMGVTILVLGGFTLKMMTKK</sequence>
<evidence type="ECO:0000256" key="1">
    <source>
        <dbReference type="SAM" id="Phobius"/>
    </source>
</evidence>
<dbReference type="OrthoDB" id="994644at2"/>
<feature type="signal peptide" evidence="2">
    <location>
        <begin position="1"/>
        <end position="21"/>
    </location>
</feature>
<keyword evidence="1" id="KW-0812">Transmembrane</keyword>
<reference evidence="3 6" key="2">
    <citation type="submission" date="2020-07" db="EMBL/GenBank/DDBJ databases">
        <title>The draft genome sequence of Maribacter polysiphoniae KCTC 22021.</title>
        <authorList>
            <person name="Mu L."/>
        </authorList>
    </citation>
    <scope>NUCLEOTIDE SEQUENCE [LARGE SCALE GENOMIC DNA]</scope>
    <source>
        <strain evidence="3 6">KCTC 22021</strain>
    </source>
</reference>
<evidence type="ECO:0000256" key="2">
    <source>
        <dbReference type="SAM" id="SignalP"/>
    </source>
</evidence>
<feature type="chain" id="PRO_5016386565" evidence="2">
    <location>
        <begin position="22"/>
        <end position="409"/>
    </location>
</feature>
<gene>
    <name evidence="3" type="ORF">HZY62_00810</name>
    <name evidence="4" type="ORF">LX92_01033</name>
</gene>
<dbReference type="Proteomes" id="UP000245667">
    <property type="component" value="Unassembled WGS sequence"/>
</dbReference>
<dbReference type="InterPro" id="IPR008979">
    <property type="entry name" value="Galactose-bd-like_sf"/>
</dbReference>
<dbReference type="InterPro" id="IPR025060">
    <property type="entry name" value="DUF3999"/>
</dbReference>
<feature type="transmembrane region" description="Helical" evidence="1">
    <location>
        <begin position="385"/>
        <end position="403"/>
    </location>
</feature>
<name>A0A316E4W7_9FLAO</name>
<evidence type="ECO:0000313" key="3">
    <source>
        <dbReference type="EMBL" id="MBD1259112.1"/>
    </source>
</evidence>
<keyword evidence="2" id="KW-0732">Signal</keyword>